<name>A0ABQ0Q5Y1_9PROT</name>
<keyword evidence="2" id="KW-1185">Reference proteome</keyword>
<evidence type="ECO:0008006" key="3">
    <source>
        <dbReference type="Google" id="ProtNLM"/>
    </source>
</evidence>
<comment type="caution">
    <text evidence="1">The sequence shown here is derived from an EMBL/GenBank/DDBJ whole genome shotgun (WGS) entry which is preliminary data.</text>
</comment>
<proteinExistence type="predicted"/>
<dbReference type="Proteomes" id="UP001062776">
    <property type="component" value="Unassembled WGS sequence"/>
</dbReference>
<reference evidence="1" key="1">
    <citation type="submission" date="2013-04" db="EMBL/GenBank/DDBJ databases">
        <title>The genome sequencing project of 58 acetic acid bacteria.</title>
        <authorList>
            <person name="Okamoto-Kainuma A."/>
            <person name="Ishikawa M."/>
            <person name="Umino S."/>
            <person name="Koizumi Y."/>
            <person name="Shiwa Y."/>
            <person name="Yoshikawa H."/>
            <person name="Matsutani M."/>
            <person name="Matsushita K."/>
        </authorList>
    </citation>
    <scope>NUCLEOTIDE SEQUENCE</scope>
    <source>
        <strain evidence="1">NRIC 0535</strain>
    </source>
</reference>
<organism evidence="1 2">
    <name type="scientific">Asaia krungthepensis NRIC 0535</name>
    <dbReference type="NCBI Taxonomy" id="1307925"/>
    <lineage>
        <taxon>Bacteria</taxon>
        <taxon>Pseudomonadati</taxon>
        <taxon>Pseudomonadota</taxon>
        <taxon>Alphaproteobacteria</taxon>
        <taxon>Acetobacterales</taxon>
        <taxon>Acetobacteraceae</taxon>
        <taxon>Asaia</taxon>
    </lineage>
</organism>
<dbReference type="RefSeq" id="WP_264817180.1">
    <property type="nucleotide sequence ID" value="NZ_BAPV01000060.1"/>
</dbReference>
<sequence length="77" mass="8512">MTSGDDVSHTDAETRLKTLRHDLRNDLATALLAADMLASSADETVRRHATAIVSALDKATDRLKRSRYPGWRSGYPD</sequence>
<gene>
    <name evidence="1" type="ORF">AA0535_2673</name>
</gene>
<protein>
    <recommendedName>
        <fullName evidence="3">Signal transduction histidine kinase dimerisation/phosphoacceptor domain-containing protein</fullName>
    </recommendedName>
</protein>
<evidence type="ECO:0000313" key="2">
    <source>
        <dbReference type="Proteomes" id="UP001062776"/>
    </source>
</evidence>
<accession>A0ABQ0Q5Y1</accession>
<dbReference type="EMBL" id="BAPV01000060">
    <property type="protein sequence ID" value="GBQ92858.1"/>
    <property type="molecule type" value="Genomic_DNA"/>
</dbReference>
<evidence type="ECO:0000313" key="1">
    <source>
        <dbReference type="EMBL" id="GBQ92858.1"/>
    </source>
</evidence>